<dbReference type="Proteomes" id="UP000298781">
    <property type="component" value="Chromosome"/>
</dbReference>
<dbReference type="RefSeq" id="WP_136962561.1">
    <property type="nucleotide sequence ID" value="NZ_CP039690.1"/>
</dbReference>
<dbReference type="AlphaFoldDB" id="A0A4D7B0E1"/>
<evidence type="ECO:0000313" key="1">
    <source>
        <dbReference type="EMBL" id="QCI67124.1"/>
    </source>
</evidence>
<reference evidence="1 2" key="1">
    <citation type="submission" date="2019-04" db="EMBL/GenBank/DDBJ databases">
        <title>Phreatobacter aquaticus sp. nov.</title>
        <authorList>
            <person name="Choi A."/>
        </authorList>
    </citation>
    <scope>NUCLEOTIDE SEQUENCE [LARGE SCALE GENOMIC DNA]</scope>
    <source>
        <strain evidence="1 2">KCTC 52518</strain>
    </source>
</reference>
<dbReference type="EMBL" id="CP039690">
    <property type="protein sequence ID" value="QCI67124.1"/>
    <property type="molecule type" value="Genomic_DNA"/>
</dbReference>
<gene>
    <name evidence="1" type="ORF">E8M01_24535</name>
</gene>
<proteinExistence type="predicted"/>
<sequence>MKSDAFGLTPAPIRYRQGNGFDEIPGQRHRPFGNTLPLRHNGQFLDFTRKQAGIHSVKTLQHGGTLVRHVMKRRAQRVAMDRVDDAEIKGVADFHLGATMAHFLDRGLDRMLNVDRVLANTEGEIGRDDAPCERQVGDVGADDEVDLTLGVSKLQIVGGLVIVLAMPNSLRTQPG</sequence>
<organism evidence="1 2">
    <name type="scientific">Phreatobacter stygius</name>
    <dbReference type="NCBI Taxonomy" id="1940610"/>
    <lineage>
        <taxon>Bacteria</taxon>
        <taxon>Pseudomonadati</taxon>
        <taxon>Pseudomonadota</taxon>
        <taxon>Alphaproteobacteria</taxon>
        <taxon>Hyphomicrobiales</taxon>
        <taxon>Phreatobacteraceae</taxon>
        <taxon>Phreatobacter</taxon>
    </lineage>
</organism>
<evidence type="ECO:0000313" key="2">
    <source>
        <dbReference type="Proteomes" id="UP000298781"/>
    </source>
</evidence>
<accession>A0A4D7B0E1</accession>
<keyword evidence="2" id="KW-1185">Reference proteome</keyword>
<dbReference type="KEGG" id="pstg:E8M01_24535"/>
<protein>
    <submittedName>
        <fullName evidence="1">Uncharacterized protein</fullName>
    </submittedName>
</protein>
<name>A0A4D7B0E1_9HYPH</name>